<dbReference type="EMBL" id="CAJNBJ010000002">
    <property type="protein sequence ID" value="CAE6725612.1"/>
    <property type="molecule type" value="Genomic_DNA"/>
</dbReference>
<keyword evidence="1" id="KW-0472">Membrane</keyword>
<dbReference type="Proteomes" id="UP000675880">
    <property type="component" value="Unassembled WGS sequence"/>
</dbReference>
<name>A0ABM8QZW7_9BACT</name>
<keyword evidence="1" id="KW-1133">Transmembrane helix</keyword>
<evidence type="ECO:0000256" key="1">
    <source>
        <dbReference type="SAM" id="Phobius"/>
    </source>
</evidence>
<organism evidence="2 3">
    <name type="scientific">Nitrospira defluvii</name>
    <dbReference type="NCBI Taxonomy" id="330214"/>
    <lineage>
        <taxon>Bacteria</taxon>
        <taxon>Pseudomonadati</taxon>
        <taxon>Nitrospirota</taxon>
        <taxon>Nitrospiria</taxon>
        <taxon>Nitrospirales</taxon>
        <taxon>Nitrospiraceae</taxon>
        <taxon>Nitrospira</taxon>
    </lineage>
</organism>
<feature type="transmembrane region" description="Helical" evidence="1">
    <location>
        <begin position="22"/>
        <end position="39"/>
    </location>
</feature>
<evidence type="ECO:0000313" key="2">
    <source>
        <dbReference type="EMBL" id="CAE6725612.1"/>
    </source>
</evidence>
<protein>
    <submittedName>
        <fullName evidence="2">Uncharacterized protein</fullName>
    </submittedName>
</protein>
<comment type="caution">
    <text evidence="2">The sequence shown here is derived from an EMBL/GenBank/DDBJ whole genome shotgun (WGS) entry which is preliminary data.</text>
</comment>
<evidence type="ECO:0000313" key="3">
    <source>
        <dbReference type="Proteomes" id="UP000675880"/>
    </source>
</evidence>
<keyword evidence="1" id="KW-0812">Transmembrane</keyword>
<reference evidence="2 3" key="1">
    <citation type="submission" date="2021-02" db="EMBL/GenBank/DDBJ databases">
        <authorList>
            <person name="Han P."/>
        </authorList>
    </citation>
    <scope>NUCLEOTIDE SEQUENCE [LARGE SCALE GENOMIC DNA]</scope>
    <source>
        <strain evidence="2">Candidatus Nitrospira sp. ZN2</strain>
    </source>
</reference>
<accession>A0ABM8QZW7</accession>
<sequence length="48" mass="5578">MEVVLAVPAAGELKCVNLFKRYLTVWVRSVLLWACWLVSRSRSRRRAS</sequence>
<proteinExistence type="predicted"/>
<gene>
    <name evidence="2" type="ORF">NSPZN2_100084</name>
</gene>
<keyword evidence="3" id="KW-1185">Reference proteome</keyword>